<name>A0ACB5SM98_9PEZI</name>
<sequence>MAALDLDNKNLFEVSTDPAVITPFEDVDDPCADFSFDADVPLPSIERDDAATFALDDRPSPSTDEPYTCTARSSPRRLSDHTQLTEPSSISDMPSDTFSLAGHRTKPAVRSPSVSPTKQPNRAAASFRHPSSVRALQLATSASASNSPPSSHQHQKPKRPHPTRSHTTHDHHHRHHRTAAPTLTPTRQPQQQAPLVLLHITLLPPPPPPPFPPHILAATLPRRTHAAYRALAAALADPTLLSRGLLVPHPRDEYEVLEERLLESLGLRPPRVLKCGHFWGAGEDEEEAGWGERRDSGCEAVEDEDEEEVCDECSAPLALDDARAGGGRWDVRIYAANGLMRSGAWAAAWSEMERVDVEISPWISPKQWRAMQAAVDEEERERREAERRDDEERRREVAEAEDAVRAEVEREAGVRAARVAKRAEEEKLRLIGSAALAAAAERKMADERIKDAVKEERRRQREEVAKRRAEMAAARQAARQNIPLGTLLRNSLYVLAADRKNILILLLSTLVAFLSMQSVAPNSQSVELEVLSFDTPAIDNLAIPSAPIEVVYTTSTTIVTRTAFLMETFAPALPIVPADQKDRIFEPVVLKSPAAADASPSSDFLLEADTPVPVVEEEVAIASAQTEASGTSEGEAIMLASPDAADHASTGVDSSSTQDSEHTAELSLGPETMKPEEEQGSSSSSPATTDQEAAEVMEDVAETSNPAPSPMASEERRESTATDTASMDVPIHLDTDEHMIPVSTVRTPFEVAQYLVCAAQEAEQGLRADESMLDVEEPSVAPEQCSSQPAADYFGQSWICPTADEREDVSMDTDDDNAAEAFMEAVVLEEPKVEGVVTEETKAQIIEDEESDTEKKAQDITVEQVDGTESAEIVVQLPKDVESPVDQPAEETRVDAEEINVVLDVASDV</sequence>
<protein>
    <submittedName>
        <fullName evidence="1">Uncharacterized protein</fullName>
    </submittedName>
</protein>
<dbReference type="EMBL" id="BSXG01000141">
    <property type="protein sequence ID" value="GME48482.1"/>
    <property type="molecule type" value="Genomic_DNA"/>
</dbReference>
<evidence type="ECO:0000313" key="1">
    <source>
        <dbReference type="EMBL" id="GME48482.1"/>
    </source>
</evidence>
<comment type="caution">
    <text evidence="1">The sequence shown here is derived from an EMBL/GenBank/DDBJ whole genome shotgun (WGS) entry which is preliminary data.</text>
</comment>
<gene>
    <name evidence="1" type="primary">g10640</name>
    <name evidence="1" type="ORF">NpPPO83_00010640</name>
</gene>
<proteinExistence type="predicted"/>
<reference evidence="1" key="1">
    <citation type="submission" date="2024-09" db="EMBL/GenBank/DDBJ databases">
        <title>Draft Genome Sequences of Neofusicoccum parvum.</title>
        <authorList>
            <person name="Ashida A."/>
            <person name="Camagna M."/>
            <person name="Tanaka A."/>
            <person name="Takemoto D."/>
        </authorList>
    </citation>
    <scope>NUCLEOTIDE SEQUENCE</scope>
    <source>
        <strain evidence="1">PPO83</strain>
    </source>
</reference>
<evidence type="ECO:0000313" key="2">
    <source>
        <dbReference type="Proteomes" id="UP001165186"/>
    </source>
</evidence>
<accession>A0ACB5SM98</accession>
<organism evidence="1 2">
    <name type="scientific">Neofusicoccum parvum</name>
    <dbReference type="NCBI Taxonomy" id="310453"/>
    <lineage>
        <taxon>Eukaryota</taxon>
        <taxon>Fungi</taxon>
        <taxon>Dikarya</taxon>
        <taxon>Ascomycota</taxon>
        <taxon>Pezizomycotina</taxon>
        <taxon>Dothideomycetes</taxon>
        <taxon>Dothideomycetes incertae sedis</taxon>
        <taxon>Botryosphaeriales</taxon>
        <taxon>Botryosphaeriaceae</taxon>
        <taxon>Neofusicoccum</taxon>
    </lineage>
</organism>
<dbReference type="Proteomes" id="UP001165186">
    <property type="component" value="Unassembled WGS sequence"/>
</dbReference>
<keyword evidence="2" id="KW-1185">Reference proteome</keyword>